<protein>
    <submittedName>
        <fullName evidence="1">Uncharacterized protein</fullName>
    </submittedName>
</protein>
<organism evidence="1 2">
    <name type="scientific">Stephania japonica</name>
    <dbReference type="NCBI Taxonomy" id="461633"/>
    <lineage>
        <taxon>Eukaryota</taxon>
        <taxon>Viridiplantae</taxon>
        <taxon>Streptophyta</taxon>
        <taxon>Embryophyta</taxon>
        <taxon>Tracheophyta</taxon>
        <taxon>Spermatophyta</taxon>
        <taxon>Magnoliopsida</taxon>
        <taxon>Ranunculales</taxon>
        <taxon>Menispermaceae</taxon>
        <taxon>Menispermoideae</taxon>
        <taxon>Cissampelideae</taxon>
        <taxon>Stephania</taxon>
    </lineage>
</organism>
<dbReference type="Proteomes" id="UP001417504">
    <property type="component" value="Unassembled WGS sequence"/>
</dbReference>
<evidence type="ECO:0000313" key="1">
    <source>
        <dbReference type="EMBL" id="KAK9155993.1"/>
    </source>
</evidence>
<accession>A0AAP0PTL2</accession>
<sequence length="59" mass="6376">MADPKHSGSSTTVSSLICTRSRLVRLNIFDVVLSLELHDVINPSTQASSIRVLTALLIV</sequence>
<reference evidence="1 2" key="1">
    <citation type="submission" date="2024-01" db="EMBL/GenBank/DDBJ databases">
        <title>Genome assemblies of Stephania.</title>
        <authorList>
            <person name="Yang L."/>
        </authorList>
    </citation>
    <scope>NUCLEOTIDE SEQUENCE [LARGE SCALE GENOMIC DNA]</scope>
    <source>
        <strain evidence="1">QJT</strain>
        <tissue evidence="1">Leaf</tissue>
    </source>
</reference>
<evidence type="ECO:0000313" key="2">
    <source>
        <dbReference type="Proteomes" id="UP001417504"/>
    </source>
</evidence>
<gene>
    <name evidence="1" type="ORF">Sjap_003473</name>
</gene>
<comment type="caution">
    <text evidence="1">The sequence shown here is derived from an EMBL/GenBank/DDBJ whole genome shotgun (WGS) entry which is preliminary data.</text>
</comment>
<keyword evidence="2" id="KW-1185">Reference proteome</keyword>
<name>A0AAP0PTL2_9MAGN</name>
<dbReference type="EMBL" id="JBBNAE010000001">
    <property type="protein sequence ID" value="KAK9155993.1"/>
    <property type="molecule type" value="Genomic_DNA"/>
</dbReference>
<dbReference type="AlphaFoldDB" id="A0AAP0PTL2"/>
<proteinExistence type="predicted"/>